<evidence type="ECO:0000313" key="2">
    <source>
        <dbReference type="EMBL" id="MZP30322.1"/>
    </source>
</evidence>
<comment type="caution">
    <text evidence="2">The sequence shown here is derived from an EMBL/GenBank/DDBJ whole genome shotgun (WGS) entry which is preliminary data.</text>
</comment>
<dbReference type="OrthoDB" id="2080590at2"/>
<gene>
    <name evidence="2" type="ORF">GTO91_11430</name>
</gene>
<evidence type="ECO:0000259" key="1">
    <source>
        <dbReference type="Pfam" id="PF08924"/>
    </source>
</evidence>
<dbReference type="SUPFAM" id="SSF51445">
    <property type="entry name" value="(Trans)glycosidases"/>
    <property type="match status" value="1"/>
</dbReference>
<dbReference type="InterPro" id="IPR017853">
    <property type="entry name" value="GH"/>
</dbReference>
<proteinExistence type="predicted"/>
<dbReference type="AlphaFoldDB" id="A0A845L193"/>
<protein>
    <submittedName>
        <fullName evidence="2">DUF1906 domain-containing protein</fullName>
    </submittedName>
</protein>
<evidence type="ECO:0000313" key="3">
    <source>
        <dbReference type="Proteomes" id="UP000463470"/>
    </source>
</evidence>
<organism evidence="2 3">
    <name type="scientific">Heliomicrobium undosum</name>
    <dbReference type="NCBI Taxonomy" id="121734"/>
    <lineage>
        <taxon>Bacteria</taxon>
        <taxon>Bacillati</taxon>
        <taxon>Bacillota</taxon>
        <taxon>Clostridia</taxon>
        <taxon>Eubacteriales</taxon>
        <taxon>Heliobacteriaceae</taxon>
        <taxon>Heliomicrobium</taxon>
    </lineage>
</organism>
<dbReference type="Gene3D" id="3.20.20.80">
    <property type="entry name" value="Glycosidases"/>
    <property type="match status" value="1"/>
</dbReference>
<sequence length="215" mass="24521">MAYVWGVDSASPVDNRLLQCVLTRFGKPLFWGRYLSTVPRAASGLTRAEIAFLHRQNIKVLPIYNAFRSAVGYGNGKTVAREAVRYALRLGISRGTYLFANIEHYFRIDEGWIRAWVDTIRMSGYKPGIYHDPIRGQFSKAFCSAVKKDARVRRETVLWSAQPEITTTGPRNAPAFAPNRPPCRGNVWAWQYGRDSRVCPIDTNLIDSRLYNQLF</sequence>
<keyword evidence="3" id="KW-1185">Reference proteome</keyword>
<dbReference type="EMBL" id="WXEY01000012">
    <property type="protein sequence ID" value="MZP30322.1"/>
    <property type="molecule type" value="Genomic_DNA"/>
</dbReference>
<reference evidence="2 3" key="1">
    <citation type="submission" date="2020-01" db="EMBL/GenBank/DDBJ databases">
        <title>Whole-genome sequence of Heliobacterium undosum DSM 13378.</title>
        <authorList>
            <person name="Kyndt J.A."/>
            <person name="Meyer T.E."/>
        </authorList>
    </citation>
    <scope>NUCLEOTIDE SEQUENCE [LARGE SCALE GENOMIC DNA]</scope>
    <source>
        <strain evidence="2 3">DSM 13378</strain>
    </source>
</reference>
<feature type="domain" description="Rv2525c-like glycoside hydrolase-like" evidence="1">
    <location>
        <begin position="31"/>
        <end position="168"/>
    </location>
</feature>
<dbReference type="RefSeq" id="WP_161258849.1">
    <property type="nucleotide sequence ID" value="NZ_WXEY01000012.1"/>
</dbReference>
<accession>A0A845L193</accession>
<name>A0A845L193_9FIRM</name>
<dbReference type="Proteomes" id="UP000463470">
    <property type="component" value="Unassembled WGS sequence"/>
</dbReference>
<dbReference type="InterPro" id="IPR015020">
    <property type="entry name" value="Rv2525c-like_Glyco_Hydro-like"/>
</dbReference>
<dbReference type="Pfam" id="PF08924">
    <property type="entry name" value="Rv2525c_GlyHyd-like"/>
    <property type="match status" value="1"/>
</dbReference>